<dbReference type="Proteomes" id="UP001257060">
    <property type="component" value="Unassembled WGS sequence"/>
</dbReference>
<dbReference type="InterPro" id="IPR002372">
    <property type="entry name" value="PQQ_rpt_dom"/>
</dbReference>
<proteinExistence type="predicted"/>
<dbReference type="SUPFAM" id="SSF50998">
    <property type="entry name" value="Quinoprotein alcohol dehydrogenase-like"/>
    <property type="match status" value="2"/>
</dbReference>
<gene>
    <name evidence="2" type="ORF">NDI76_00545</name>
</gene>
<dbReference type="Pfam" id="PF13360">
    <property type="entry name" value="PQQ_2"/>
    <property type="match status" value="2"/>
</dbReference>
<sequence length="392" mass="40913">MGSYTRRAALRSLPALAVGLSGCSALSDDEDDLPLPTAWVAGLRETTTGIRPIEGVVVFASRSPFSNDPMLSAVDADVGETTWSVSGPDERCSPAATDGRRVYVFSKTGAVFAFEHETGAPVWEASIPAVNRADPGVVQFAPVVAGETVVVPVSGTEDDVPDRLVGFARSDGAERFSVDLPASLAGAPASHGEGVVFALLDGTLRRVGTDGTGIDAWRLDVGAAMSDVAVDDGTVYVGSATESVLAVDVATGEIRWRADLENTVFTRPLVADGRVFVGAADYYLYAFDADSGERRWRTETPNAVTAGPTTVDGKLVTLSGGDARVRGASGTVPFAPTVLSVHDTDGTQITEQRFEGYQSGGQLSWAAAIGEGVYLGQEWQVARLAPEVLDAA</sequence>
<feature type="domain" description="Pyrrolo-quinoline quinone repeat" evidence="1">
    <location>
        <begin position="204"/>
        <end position="326"/>
    </location>
</feature>
<dbReference type="InterPro" id="IPR018391">
    <property type="entry name" value="PQQ_b-propeller_rpt"/>
</dbReference>
<feature type="domain" description="Pyrrolo-quinoline quinone repeat" evidence="1">
    <location>
        <begin position="71"/>
        <end position="193"/>
    </location>
</feature>
<protein>
    <submittedName>
        <fullName evidence="2">PQQ-binding-like beta-propeller repeat protein</fullName>
    </submittedName>
</protein>
<dbReference type="InterPro" id="IPR011047">
    <property type="entry name" value="Quinoprotein_ADH-like_sf"/>
</dbReference>
<evidence type="ECO:0000313" key="2">
    <source>
        <dbReference type="EMBL" id="MDS0297229.1"/>
    </source>
</evidence>
<reference evidence="2 3" key="1">
    <citation type="submission" date="2022-06" db="EMBL/GenBank/DDBJ databases">
        <title>Halogeometricum sp. a new haloarchaeum isolate from saline soil.</title>
        <authorList>
            <person name="Strakova D."/>
            <person name="Galisteo C."/>
            <person name="Sanchez-Porro C."/>
            <person name="Ventosa A."/>
        </authorList>
    </citation>
    <scope>NUCLEOTIDE SEQUENCE [LARGE SCALE GENOMIC DNA]</scope>
    <source>
        <strain evidence="2 3">S1BR25-6</strain>
    </source>
</reference>
<dbReference type="Gene3D" id="2.130.10.10">
    <property type="entry name" value="YVTN repeat-like/Quinoprotein amine dehydrogenase"/>
    <property type="match status" value="2"/>
</dbReference>
<organism evidence="2 3">
    <name type="scientific">Halogeometricum salsisoli</name>
    <dbReference type="NCBI Taxonomy" id="2950536"/>
    <lineage>
        <taxon>Archaea</taxon>
        <taxon>Methanobacteriati</taxon>
        <taxon>Methanobacteriota</taxon>
        <taxon>Stenosarchaea group</taxon>
        <taxon>Halobacteria</taxon>
        <taxon>Halobacteriales</taxon>
        <taxon>Haloferacaceae</taxon>
        <taxon>Halogeometricum</taxon>
    </lineage>
</organism>
<dbReference type="PANTHER" id="PTHR34512:SF30">
    <property type="entry name" value="OUTER MEMBRANE PROTEIN ASSEMBLY FACTOR BAMB"/>
    <property type="match status" value="1"/>
</dbReference>
<comment type="caution">
    <text evidence="2">The sequence shown here is derived from an EMBL/GenBank/DDBJ whole genome shotgun (WGS) entry which is preliminary data.</text>
</comment>
<evidence type="ECO:0000259" key="1">
    <source>
        <dbReference type="Pfam" id="PF13360"/>
    </source>
</evidence>
<evidence type="ECO:0000313" key="3">
    <source>
        <dbReference type="Proteomes" id="UP001257060"/>
    </source>
</evidence>
<dbReference type="PANTHER" id="PTHR34512">
    <property type="entry name" value="CELL SURFACE PROTEIN"/>
    <property type="match status" value="1"/>
</dbReference>
<keyword evidence="3" id="KW-1185">Reference proteome</keyword>
<dbReference type="EMBL" id="JAMQOP010000001">
    <property type="protein sequence ID" value="MDS0297229.1"/>
    <property type="molecule type" value="Genomic_DNA"/>
</dbReference>
<accession>A0ABU2GAA4</accession>
<name>A0ABU2GAA4_9EURY</name>
<dbReference type="PROSITE" id="PS51257">
    <property type="entry name" value="PROKAR_LIPOPROTEIN"/>
    <property type="match status" value="1"/>
</dbReference>
<dbReference type="RefSeq" id="WP_310922014.1">
    <property type="nucleotide sequence ID" value="NZ_JAMQOP010000001.1"/>
</dbReference>
<dbReference type="InterPro" id="IPR015943">
    <property type="entry name" value="WD40/YVTN_repeat-like_dom_sf"/>
</dbReference>
<dbReference type="SMART" id="SM00564">
    <property type="entry name" value="PQQ"/>
    <property type="match status" value="4"/>
</dbReference>